<comment type="similarity">
    <text evidence="7">Belongs to the shikimate kinase family.</text>
</comment>
<organism evidence="8 9">
    <name type="scientific">Campylobacter magnus</name>
    <dbReference type="NCBI Taxonomy" id="3026462"/>
    <lineage>
        <taxon>Bacteria</taxon>
        <taxon>Pseudomonadati</taxon>
        <taxon>Campylobacterota</taxon>
        <taxon>Epsilonproteobacteria</taxon>
        <taxon>Campylobacterales</taxon>
        <taxon>Campylobacteraceae</taxon>
        <taxon>Campylobacter</taxon>
    </lineage>
</organism>
<evidence type="ECO:0000256" key="3">
    <source>
        <dbReference type="ARBA" id="ARBA00022741"/>
    </source>
</evidence>
<keyword evidence="3 7" id="KW-0547">Nucleotide-binding</keyword>
<evidence type="ECO:0000256" key="1">
    <source>
        <dbReference type="ARBA" id="ARBA00022605"/>
    </source>
</evidence>
<dbReference type="GO" id="GO:0004765">
    <property type="term" value="F:shikimate kinase activity"/>
    <property type="evidence" value="ECO:0007669"/>
    <property type="project" value="UniProtKB-EC"/>
</dbReference>
<feature type="binding site" evidence="7">
    <location>
        <position position="60"/>
    </location>
    <ligand>
        <name>substrate</name>
    </ligand>
</feature>
<dbReference type="RefSeq" id="WP_273931561.1">
    <property type="nucleotide sequence ID" value="NZ_JAQSLK010000001.1"/>
</dbReference>
<keyword evidence="1 7" id="KW-0028">Amino-acid biosynthesis</keyword>
<feature type="binding site" evidence="7">
    <location>
        <begin position="14"/>
        <end position="19"/>
    </location>
    <ligand>
        <name>ATP</name>
        <dbReference type="ChEBI" id="CHEBI:30616"/>
    </ligand>
</feature>
<keyword evidence="7" id="KW-0460">Magnesium</keyword>
<dbReference type="PANTHER" id="PTHR21087">
    <property type="entry name" value="SHIKIMATE KINASE"/>
    <property type="match status" value="1"/>
</dbReference>
<comment type="function">
    <text evidence="7">Catalyzes the specific phosphorylation of the 3-hydroxyl group of shikimic acid using ATP as a cosubstrate.</text>
</comment>
<name>A0ABT8T507_9BACT</name>
<sequence>MKIMNNIVLIGFMGVGKGAVARELSKLSGRFAIDGDDMIESLFNKKISKIFEDEGEEAFRDAEKNLAKFLEHNVKGAIISTGGGFYRQRNLKKIGTIIYLKSSFAKIMERLQSAPNSAKKLAKRPLLKDLEKAKKLHKERNSAYARKADIIIIAEDKSPKKIAKEILKALKGQK</sequence>
<feature type="binding site" evidence="7">
    <location>
        <position position="140"/>
    </location>
    <ligand>
        <name>substrate</name>
    </ligand>
</feature>
<dbReference type="PANTHER" id="PTHR21087:SF16">
    <property type="entry name" value="SHIKIMATE KINASE 1, CHLOROPLASTIC"/>
    <property type="match status" value="1"/>
</dbReference>
<keyword evidence="2 7" id="KW-0808">Transferase</keyword>
<accession>A0ABT8T507</accession>
<dbReference type="Gene3D" id="3.40.50.300">
    <property type="entry name" value="P-loop containing nucleotide triphosphate hydrolases"/>
    <property type="match status" value="1"/>
</dbReference>
<keyword evidence="7" id="KW-0479">Metal-binding</keyword>
<keyword evidence="9" id="KW-1185">Reference proteome</keyword>
<dbReference type="EMBL" id="JAULJQ010000001">
    <property type="protein sequence ID" value="MDO2408664.1"/>
    <property type="molecule type" value="Genomic_DNA"/>
</dbReference>
<evidence type="ECO:0000256" key="5">
    <source>
        <dbReference type="ARBA" id="ARBA00022840"/>
    </source>
</evidence>
<reference evidence="8 9" key="1">
    <citation type="submission" date="2023-06" db="EMBL/GenBank/DDBJ databases">
        <title>Campylobacter magnum sp. nov., isolated from cecal contents of domestic pigs (Sus scrofa domesticus).</title>
        <authorList>
            <person name="Papic B."/>
            <person name="Gruntar I."/>
        </authorList>
    </citation>
    <scope>NUCLEOTIDE SEQUENCE [LARGE SCALE GENOMIC DNA]</scope>
    <source>
        <strain evidence="9">34484-21</strain>
    </source>
</reference>
<gene>
    <name evidence="7" type="primary">aroK</name>
    <name evidence="8" type="ORF">Q2362_00935</name>
</gene>
<comment type="subunit">
    <text evidence="7">Monomer.</text>
</comment>
<protein>
    <recommendedName>
        <fullName evidence="7">Shikimate kinase</fullName>
        <shortName evidence="7">SK</shortName>
        <ecNumber evidence="7">2.7.1.71</ecNumber>
    </recommendedName>
</protein>
<dbReference type="InterPro" id="IPR031322">
    <property type="entry name" value="Shikimate/glucono_kinase"/>
</dbReference>
<keyword evidence="4 7" id="KW-0418">Kinase</keyword>
<feature type="binding site" evidence="7">
    <location>
        <position position="83"/>
    </location>
    <ligand>
        <name>substrate</name>
    </ligand>
</feature>
<dbReference type="PRINTS" id="PR01100">
    <property type="entry name" value="SHIKIMTKNASE"/>
</dbReference>
<feature type="binding site" evidence="7">
    <location>
        <position position="124"/>
    </location>
    <ligand>
        <name>ATP</name>
        <dbReference type="ChEBI" id="CHEBI:30616"/>
    </ligand>
</feature>
<keyword evidence="6 7" id="KW-0057">Aromatic amino acid biosynthesis</keyword>
<dbReference type="InterPro" id="IPR027417">
    <property type="entry name" value="P-loop_NTPase"/>
</dbReference>
<feature type="binding site" evidence="7">
    <location>
        <position position="36"/>
    </location>
    <ligand>
        <name>substrate</name>
    </ligand>
</feature>
<comment type="pathway">
    <text evidence="7">Metabolic intermediate biosynthesis; chorismate biosynthesis; chorismate from D-erythrose 4-phosphate and phosphoenolpyruvate: step 5/7.</text>
</comment>
<comment type="caution">
    <text evidence="8">The sequence shown here is derived from an EMBL/GenBank/DDBJ whole genome shotgun (WGS) entry which is preliminary data.</text>
</comment>
<comment type="cofactor">
    <cofactor evidence="7">
        <name>Mg(2+)</name>
        <dbReference type="ChEBI" id="CHEBI:18420"/>
    </cofactor>
    <text evidence="7">Binds 1 Mg(2+) ion per subunit.</text>
</comment>
<evidence type="ECO:0000256" key="4">
    <source>
        <dbReference type="ARBA" id="ARBA00022777"/>
    </source>
</evidence>
<dbReference type="Pfam" id="PF01202">
    <property type="entry name" value="SKI"/>
    <property type="match status" value="1"/>
</dbReference>
<keyword evidence="7" id="KW-0963">Cytoplasm</keyword>
<dbReference type="InterPro" id="IPR000623">
    <property type="entry name" value="Shikimate_kinase/TSH1"/>
</dbReference>
<comment type="subcellular location">
    <subcellularLocation>
        <location evidence="7">Cytoplasm</location>
    </subcellularLocation>
</comment>
<evidence type="ECO:0000256" key="7">
    <source>
        <dbReference type="HAMAP-Rule" id="MF_00109"/>
    </source>
</evidence>
<comment type="catalytic activity">
    <reaction evidence="7">
        <text>shikimate + ATP = 3-phosphoshikimate + ADP + H(+)</text>
        <dbReference type="Rhea" id="RHEA:13121"/>
        <dbReference type="ChEBI" id="CHEBI:15378"/>
        <dbReference type="ChEBI" id="CHEBI:30616"/>
        <dbReference type="ChEBI" id="CHEBI:36208"/>
        <dbReference type="ChEBI" id="CHEBI:145989"/>
        <dbReference type="ChEBI" id="CHEBI:456216"/>
        <dbReference type="EC" id="2.7.1.71"/>
    </reaction>
</comment>
<dbReference type="SUPFAM" id="SSF52540">
    <property type="entry name" value="P-loop containing nucleoside triphosphate hydrolases"/>
    <property type="match status" value="1"/>
</dbReference>
<proteinExistence type="inferred from homology"/>
<evidence type="ECO:0000313" key="9">
    <source>
        <dbReference type="Proteomes" id="UP001171111"/>
    </source>
</evidence>
<comment type="caution">
    <text evidence="7">Lacks conserved residue(s) required for the propagation of feature annotation.</text>
</comment>
<dbReference type="EC" id="2.7.1.71" evidence="7"/>
<dbReference type="HAMAP" id="MF_00109">
    <property type="entry name" value="Shikimate_kinase"/>
    <property type="match status" value="1"/>
</dbReference>
<keyword evidence="5 7" id="KW-0067">ATP-binding</keyword>
<evidence type="ECO:0000256" key="2">
    <source>
        <dbReference type="ARBA" id="ARBA00022679"/>
    </source>
</evidence>
<evidence type="ECO:0000313" key="8">
    <source>
        <dbReference type="EMBL" id="MDO2408664.1"/>
    </source>
</evidence>
<dbReference type="CDD" id="cd00464">
    <property type="entry name" value="SK"/>
    <property type="match status" value="1"/>
</dbReference>
<evidence type="ECO:0000256" key="6">
    <source>
        <dbReference type="ARBA" id="ARBA00023141"/>
    </source>
</evidence>
<dbReference type="Proteomes" id="UP001171111">
    <property type="component" value="Unassembled WGS sequence"/>
</dbReference>